<dbReference type="AlphaFoldDB" id="A0ABD1AYS6"/>
<gene>
    <name evidence="3" type="ORF">V5N11_023350</name>
</gene>
<organism evidence="3 4">
    <name type="scientific">Cardamine amara subsp. amara</name>
    <dbReference type="NCBI Taxonomy" id="228776"/>
    <lineage>
        <taxon>Eukaryota</taxon>
        <taxon>Viridiplantae</taxon>
        <taxon>Streptophyta</taxon>
        <taxon>Embryophyta</taxon>
        <taxon>Tracheophyta</taxon>
        <taxon>Spermatophyta</taxon>
        <taxon>Magnoliopsida</taxon>
        <taxon>eudicotyledons</taxon>
        <taxon>Gunneridae</taxon>
        <taxon>Pentapetalae</taxon>
        <taxon>rosids</taxon>
        <taxon>malvids</taxon>
        <taxon>Brassicales</taxon>
        <taxon>Brassicaceae</taxon>
        <taxon>Cardamineae</taxon>
        <taxon>Cardamine</taxon>
    </lineage>
</organism>
<evidence type="ECO:0000256" key="2">
    <source>
        <dbReference type="SAM" id="SignalP"/>
    </source>
</evidence>
<dbReference type="EMBL" id="JBANAX010000379">
    <property type="protein sequence ID" value="KAL1211326.1"/>
    <property type="molecule type" value="Genomic_DNA"/>
</dbReference>
<feature type="chain" id="PRO_5044799020" evidence="2">
    <location>
        <begin position="23"/>
        <end position="135"/>
    </location>
</feature>
<protein>
    <submittedName>
        <fullName evidence="3">Uncharacterized protein</fullName>
    </submittedName>
</protein>
<feature type="coiled-coil region" evidence="1">
    <location>
        <begin position="50"/>
        <end position="77"/>
    </location>
</feature>
<keyword evidence="2" id="KW-0732">Signal</keyword>
<dbReference type="Proteomes" id="UP001558713">
    <property type="component" value="Unassembled WGS sequence"/>
</dbReference>
<proteinExistence type="predicted"/>
<keyword evidence="4" id="KW-1185">Reference proteome</keyword>
<name>A0ABD1AYS6_CARAN</name>
<reference evidence="3 4" key="1">
    <citation type="submission" date="2024-04" db="EMBL/GenBank/DDBJ databases">
        <title>Genome assembly C_amara_ONT_v2.</title>
        <authorList>
            <person name="Yant L."/>
            <person name="Moore C."/>
            <person name="Slenker M."/>
        </authorList>
    </citation>
    <scope>NUCLEOTIDE SEQUENCE [LARGE SCALE GENOMIC DNA]</scope>
    <source>
        <tissue evidence="3">Leaf</tissue>
    </source>
</reference>
<keyword evidence="1" id="KW-0175">Coiled coil</keyword>
<comment type="caution">
    <text evidence="3">The sequence shown here is derived from an EMBL/GenBank/DDBJ whole genome shotgun (WGS) entry which is preliminary data.</text>
</comment>
<evidence type="ECO:0000256" key="1">
    <source>
        <dbReference type="SAM" id="Coils"/>
    </source>
</evidence>
<evidence type="ECO:0000313" key="4">
    <source>
        <dbReference type="Proteomes" id="UP001558713"/>
    </source>
</evidence>
<evidence type="ECO:0000313" key="3">
    <source>
        <dbReference type="EMBL" id="KAL1211326.1"/>
    </source>
</evidence>
<sequence>MAKIYFVLLIVVLIAFLHVSEANRSIDLNEGKKEKNSTEGGLEEDLHQAKDLIEKDVKEKETNIKKLEKEVSMLTKSEAVLDQLGDAYRNGKSFEPYEKKLKKFNRRIKKAHRQVKYGSIIQNILQDLGLNRGIN</sequence>
<feature type="signal peptide" evidence="2">
    <location>
        <begin position="1"/>
        <end position="22"/>
    </location>
</feature>
<accession>A0ABD1AYS6</accession>